<sequence>MRLFIAEKPSLGRAIAASLGVIKNEKGYITCKNGDVVTWCIGHLLELAEPEAYDKKYKSWSLDTLPIFPKEWILIPTDSSKEQLDVVLEQIKKATVLVNAGDPDREGDLLINEVIEYANVSNDIKENALRVLINDLNSKAIETALNNLEPNSKRIPISNAALCRSRADWLLGMNITRACSVLAKRKGHDNVLHVGRVQTPTIQLVVKRDIEIANFKPVDFFEVEAQFTHADIPFKAKLQNKKRIDKKDLAESMITNITGQSATVTLCETKRAKSQPPLPFSLRTLQEAMSSKYGYGAKETLDIAQSLYETHKITSYPRTDKNYLSTIKEDEIQLIIENLEGLNDTPLAQWASDADMSLRSPCWNDKKLEGSAHTAIIPTTRAPDLDALSEAEHNVYTAIASRYLAQFYPTAEDDNTTIKIQSGEHEFKTTGKIEIKKGWRTVLGKEKNDTEEQSLPSLTKDQSIDCTNAEVISKKTSAPKPYTEGTLLSAMCNIGKEVTDPALKAKLKETAGLGTEATRAGIIEKAKEREYLTLKGKNIVSTPLAKMLVMALPNKVRDPAITAIWEQQLDVVERGECSVETFINAIEKTVQSLVDDLKSGKEPFTLSKSNAPACPQSGCTGFALPFEGKKSKAHQCHVCGTKFKDDNGKVGKAIKKIKKLDVKK</sequence>
<dbReference type="GO" id="GO:0043597">
    <property type="term" value="C:cytoplasmic replication fork"/>
    <property type="evidence" value="ECO:0007669"/>
    <property type="project" value="TreeGrafter"/>
</dbReference>
<dbReference type="EC" id="5.6.2.1" evidence="3"/>
<name>Q5DY58_ALIF1</name>
<dbReference type="GO" id="GO:0003677">
    <property type="term" value="F:DNA binding"/>
    <property type="evidence" value="ECO:0007669"/>
    <property type="project" value="UniProtKB-KW"/>
</dbReference>
<dbReference type="InterPro" id="IPR023405">
    <property type="entry name" value="Topo_IA_core_domain"/>
</dbReference>
<dbReference type="PANTHER" id="PTHR11390:SF21">
    <property type="entry name" value="DNA TOPOISOMERASE 3-ALPHA"/>
    <property type="match status" value="1"/>
</dbReference>
<dbReference type="InterPro" id="IPR013826">
    <property type="entry name" value="Topo_IA_cen_sub3"/>
</dbReference>
<reference evidence="15 16" key="1">
    <citation type="journal article" date="2005" name="Proc. Natl. Acad. Sci. U.S.A.">
        <title>Complete genome sequence of Vibrio fischeri: a symbiotic bacterium with pathogenic congeners.</title>
        <authorList>
            <person name="Ruby E.G."/>
            <person name="Urbanowski M."/>
            <person name="Campbell J."/>
            <person name="Dunn A."/>
            <person name="Faini M."/>
            <person name="Gunsalus R."/>
            <person name="Lostroh P."/>
            <person name="Lupp C."/>
            <person name="McCann J."/>
            <person name="Millikan D."/>
            <person name="Schaefer A."/>
            <person name="Stabb E."/>
            <person name="Stevens A."/>
            <person name="Visick K."/>
            <person name="Whistler C."/>
            <person name="Greenberg E.P."/>
        </authorList>
    </citation>
    <scope>NUCLEOTIDE SEQUENCE [LARGE SCALE GENOMIC DNA]</scope>
    <source>
        <strain evidence="16">ATCC 700601 / ES114</strain>
    </source>
</reference>
<dbReference type="KEGG" id="vfi:VF_B0046"/>
<evidence type="ECO:0000256" key="3">
    <source>
        <dbReference type="ARBA" id="ARBA00012891"/>
    </source>
</evidence>
<keyword evidence="5" id="KW-0460">Magnesium</keyword>
<dbReference type="CDD" id="cd00186">
    <property type="entry name" value="TOP1Ac"/>
    <property type="match status" value="1"/>
</dbReference>
<dbReference type="PROSITE" id="PS00396">
    <property type="entry name" value="TOPO_IA_1"/>
    <property type="match status" value="1"/>
</dbReference>
<keyword evidence="16" id="KW-1185">Reference proteome</keyword>
<geneLocation type="plasmid" evidence="15 16">
    <name>pES100</name>
</geneLocation>
<dbReference type="SMART" id="SM00436">
    <property type="entry name" value="TOP1Bc"/>
    <property type="match status" value="1"/>
</dbReference>
<evidence type="ECO:0000256" key="11">
    <source>
        <dbReference type="ARBA" id="ARBA00032235"/>
    </source>
</evidence>
<evidence type="ECO:0000256" key="1">
    <source>
        <dbReference type="ARBA" id="ARBA00000213"/>
    </source>
</evidence>
<dbReference type="Proteomes" id="UP000000537">
    <property type="component" value="Plasmid pES100"/>
</dbReference>
<dbReference type="EMBL" id="CP000022">
    <property type="protein sequence ID" value="AAW88288.1"/>
    <property type="molecule type" value="Genomic_DNA"/>
</dbReference>
<dbReference type="InterPro" id="IPR003601">
    <property type="entry name" value="Topo_IA_2"/>
</dbReference>
<accession>Q5DY58</accession>
<keyword evidence="15" id="KW-0614">Plasmid</keyword>
<evidence type="ECO:0000313" key="15">
    <source>
        <dbReference type="EMBL" id="AAW88288.1"/>
    </source>
</evidence>
<keyword evidence="8 15" id="KW-0413">Isomerase</keyword>
<dbReference type="PROSITE" id="PS52039">
    <property type="entry name" value="TOPO_IA_2"/>
    <property type="match status" value="1"/>
</dbReference>
<dbReference type="SMART" id="SM00437">
    <property type="entry name" value="TOP1Ac"/>
    <property type="match status" value="1"/>
</dbReference>
<dbReference type="CDD" id="cd03362">
    <property type="entry name" value="TOPRIM_TopoIA_TopoIII"/>
    <property type="match status" value="1"/>
</dbReference>
<dbReference type="PANTHER" id="PTHR11390">
    <property type="entry name" value="PROKARYOTIC DNA TOPOISOMERASE"/>
    <property type="match status" value="1"/>
</dbReference>
<keyword evidence="7" id="KW-0238">DNA-binding</keyword>
<dbReference type="EnsemblBacteria" id="AAW88288">
    <property type="protein sequence ID" value="AAW88288"/>
    <property type="gene ID" value="VF_B0046"/>
</dbReference>
<dbReference type="Gene3D" id="3.40.50.140">
    <property type="match status" value="1"/>
</dbReference>
<dbReference type="GO" id="GO:0006310">
    <property type="term" value="P:DNA recombination"/>
    <property type="evidence" value="ECO:0007669"/>
    <property type="project" value="TreeGrafter"/>
</dbReference>
<reference evidence="15 16" key="2">
    <citation type="journal article" date="2008" name="BMC Genomics">
        <title>Comparative genomics-based investigation of resequencing targets in Vibrio fischeri: focus on point miscalls and artefactual expansions.</title>
        <authorList>
            <person name="Mandel M.J."/>
            <person name="Stabb E.V."/>
            <person name="Ruby E.G."/>
        </authorList>
    </citation>
    <scope>NUCLEOTIDE SEQUENCE [LARGE SCALE GENOMIC DNA]</scope>
    <source>
        <strain evidence="16">ATCC 700601 / ES114</strain>
    </source>
</reference>
<evidence type="ECO:0000256" key="12">
    <source>
        <dbReference type="ARBA" id="ARBA00032877"/>
    </source>
</evidence>
<dbReference type="InterPro" id="IPR000380">
    <property type="entry name" value="Topo_IA"/>
</dbReference>
<dbReference type="InterPro" id="IPR023406">
    <property type="entry name" value="Topo_IA_AS"/>
</dbReference>
<dbReference type="Gene3D" id="1.10.460.10">
    <property type="entry name" value="Topoisomerase I, domain 2"/>
    <property type="match status" value="1"/>
</dbReference>
<evidence type="ECO:0000259" key="14">
    <source>
        <dbReference type="PROSITE" id="PS52039"/>
    </source>
</evidence>
<evidence type="ECO:0000256" key="8">
    <source>
        <dbReference type="ARBA" id="ARBA00023235"/>
    </source>
</evidence>
<dbReference type="eggNOG" id="COG0550">
    <property type="taxonomic scope" value="Bacteria"/>
</dbReference>
<evidence type="ECO:0000256" key="9">
    <source>
        <dbReference type="ARBA" id="ARBA00030003"/>
    </source>
</evidence>
<dbReference type="SUPFAM" id="SSF56712">
    <property type="entry name" value="Prokaryotic type I DNA topoisomerase"/>
    <property type="match status" value="1"/>
</dbReference>
<keyword evidence="6" id="KW-0799">Topoisomerase</keyword>
<evidence type="ECO:0000256" key="5">
    <source>
        <dbReference type="ARBA" id="ARBA00022842"/>
    </source>
</evidence>
<dbReference type="InterPro" id="IPR013824">
    <property type="entry name" value="Topo_IA_cen_sub1"/>
</dbReference>
<evidence type="ECO:0000313" key="16">
    <source>
        <dbReference type="Proteomes" id="UP000000537"/>
    </source>
</evidence>
<dbReference type="Pfam" id="PF01751">
    <property type="entry name" value="Toprim"/>
    <property type="match status" value="1"/>
</dbReference>
<dbReference type="GO" id="GO:0006265">
    <property type="term" value="P:DNA topological change"/>
    <property type="evidence" value="ECO:0007669"/>
    <property type="project" value="InterPro"/>
</dbReference>
<evidence type="ECO:0000256" key="10">
    <source>
        <dbReference type="ARBA" id="ARBA00031985"/>
    </source>
</evidence>
<feature type="domain" description="Toprim" evidence="13">
    <location>
        <begin position="1"/>
        <end position="133"/>
    </location>
</feature>
<dbReference type="GO" id="GO:0003917">
    <property type="term" value="F:DNA topoisomerase type I (single strand cut, ATP-independent) activity"/>
    <property type="evidence" value="ECO:0007669"/>
    <property type="project" value="UniProtKB-EC"/>
</dbReference>
<dbReference type="Pfam" id="PF01131">
    <property type="entry name" value="Topoisom_bac"/>
    <property type="match status" value="1"/>
</dbReference>
<evidence type="ECO:0000259" key="13">
    <source>
        <dbReference type="PROSITE" id="PS50880"/>
    </source>
</evidence>
<dbReference type="Gene3D" id="1.10.290.10">
    <property type="entry name" value="Topoisomerase I, domain 4"/>
    <property type="match status" value="1"/>
</dbReference>
<dbReference type="InterPro" id="IPR006171">
    <property type="entry name" value="TOPRIM_dom"/>
</dbReference>
<dbReference type="PRINTS" id="PR00417">
    <property type="entry name" value="PRTPISMRASEI"/>
</dbReference>
<gene>
    <name evidence="15" type="ordered locus">VF_B0046</name>
</gene>
<comment type="similarity">
    <text evidence="2">Belongs to the type IA topoisomerase family.</text>
</comment>
<protein>
    <recommendedName>
        <fullName evidence="3">DNA topoisomerase</fullName>
        <ecNumber evidence="3">5.6.2.1</ecNumber>
    </recommendedName>
    <alternativeName>
        <fullName evidence="12">Omega-protein</fullName>
    </alternativeName>
    <alternativeName>
        <fullName evidence="11">Relaxing enzyme</fullName>
    </alternativeName>
    <alternativeName>
        <fullName evidence="9">Swivelase</fullName>
    </alternativeName>
    <alternativeName>
        <fullName evidence="10">Untwisting enzyme</fullName>
    </alternativeName>
</protein>
<dbReference type="HOGENOM" id="CLU_002929_5_2_6"/>
<dbReference type="NCBIfam" id="NF005829">
    <property type="entry name" value="PRK07726.1"/>
    <property type="match status" value="1"/>
</dbReference>
<comment type="catalytic activity">
    <reaction evidence="1">
        <text>ATP-independent breakage of single-stranded DNA, followed by passage and rejoining.</text>
        <dbReference type="EC" id="5.6.2.1"/>
    </reaction>
</comment>
<dbReference type="OrthoDB" id="9803554at2"/>
<dbReference type="NCBIfam" id="TIGR01056">
    <property type="entry name" value="topB"/>
    <property type="match status" value="1"/>
</dbReference>
<feature type="domain" description="Topo IA-type catalytic" evidence="14">
    <location>
        <begin position="154"/>
        <end position="594"/>
    </location>
</feature>
<dbReference type="AlphaFoldDB" id="Q5DY58"/>
<evidence type="ECO:0000256" key="4">
    <source>
        <dbReference type="ARBA" id="ARBA00022723"/>
    </source>
</evidence>
<dbReference type="InterPro" id="IPR013497">
    <property type="entry name" value="Topo_IA_cen"/>
</dbReference>
<dbReference type="GO" id="GO:0046872">
    <property type="term" value="F:metal ion binding"/>
    <property type="evidence" value="ECO:0007669"/>
    <property type="project" value="UniProtKB-KW"/>
</dbReference>
<proteinExistence type="inferred from homology"/>
<dbReference type="PROSITE" id="PS50880">
    <property type="entry name" value="TOPRIM"/>
    <property type="match status" value="1"/>
</dbReference>
<dbReference type="GeneID" id="54166540"/>
<dbReference type="InterPro" id="IPR034144">
    <property type="entry name" value="TOPRIM_TopoIII"/>
</dbReference>
<dbReference type="InterPro" id="IPR003602">
    <property type="entry name" value="Topo_IA_DNA-bd_dom"/>
</dbReference>
<dbReference type="InterPro" id="IPR013825">
    <property type="entry name" value="Topo_IA_cen_sub2"/>
</dbReference>
<dbReference type="SMART" id="SM00493">
    <property type="entry name" value="TOPRIM"/>
    <property type="match status" value="1"/>
</dbReference>
<evidence type="ECO:0000256" key="2">
    <source>
        <dbReference type="ARBA" id="ARBA00009446"/>
    </source>
</evidence>
<dbReference type="RefSeq" id="WP_011264006.1">
    <property type="nucleotide sequence ID" value="NC_006842.1"/>
</dbReference>
<dbReference type="Gene3D" id="2.70.20.10">
    <property type="entry name" value="Topoisomerase I, domain 3"/>
    <property type="match status" value="1"/>
</dbReference>
<keyword evidence="4" id="KW-0479">Metal-binding</keyword>
<evidence type="ECO:0000256" key="7">
    <source>
        <dbReference type="ARBA" id="ARBA00023125"/>
    </source>
</evidence>
<dbReference type="InterPro" id="IPR005738">
    <property type="entry name" value="TopoIII"/>
</dbReference>
<evidence type="ECO:0000256" key="6">
    <source>
        <dbReference type="ARBA" id="ARBA00023029"/>
    </source>
</evidence>
<dbReference type="PATRIC" id="fig|312309.11.peg.3816"/>
<organism evidence="15 16">
    <name type="scientific">Aliivibrio fischeri (strain ATCC 700601 / ES114)</name>
    <name type="common">Vibrio fischeri</name>
    <dbReference type="NCBI Taxonomy" id="312309"/>
    <lineage>
        <taxon>Bacteria</taxon>
        <taxon>Pseudomonadati</taxon>
        <taxon>Pseudomonadota</taxon>
        <taxon>Gammaproteobacteria</taxon>
        <taxon>Vibrionales</taxon>
        <taxon>Vibrionaceae</taxon>
        <taxon>Aliivibrio</taxon>
    </lineage>
</organism>
<dbReference type="GO" id="GO:0006281">
    <property type="term" value="P:DNA repair"/>
    <property type="evidence" value="ECO:0007669"/>
    <property type="project" value="TreeGrafter"/>
</dbReference>